<dbReference type="InterPro" id="IPR053185">
    <property type="entry name" value="SET_domain_protein"/>
</dbReference>
<dbReference type="Gene3D" id="2.170.270.10">
    <property type="entry name" value="SET domain"/>
    <property type="match status" value="1"/>
</dbReference>
<sequence length="389" mass="43053">MSPTHTVGFGKDNGRTVPSAANVLRTNYTSALPEVPRKVDTSGSDVSTRPLPRLEVRQSNLPKAGLGLFTTEDIPAYTRVLEDSALLSLAQGEDLPELWQKYSALPAEDKDTFGQLSLPDAYVMKGFTMVEKLTERGYDQEEAMHMARVSSVFQANGFKTAGSVQQPKTEGREGSEWAVALFPTVARINHSCVPNLHAHYDPSSGAQIIYSLRDISAGAELTISYFQITMPRAARQKRAGDWGFTCTCPACSGIDIFKDEGYELSLMMVQHALGGQFDTSKIFNGPTPAIENINRAIQIASRSFMPWLVAALPALYVKLGCLIQYGYSHRPDLFSEQYEKILSSLREAVVWESRITGPNSPPSRQRKKFMDEMAVILKEIESRSGERKD</sequence>
<name>A0AAJ0GJ66_9PEZI</name>
<accession>A0AAJ0GJ66</accession>
<dbReference type="InterPro" id="IPR046341">
    <property type="entry name" value="SET_dom_sf"/>
</dbReference>
<evidence type="ECO:0000259" key="1">
    <source>
        <dbReference type="PROSITE" id="PS50280"/>
    </source>
</evidence>
<dbReference type="SMART" id="SM00317">
    <property type="entry name" value="SET"/>
    <property type="match status" value="1"/>
</dbReference>
<dbReference type="SUPFAM" id="SSF82199">
    <property type="entry name" value="SET domain"/>
    <property type="match status" value="1"/>
</dbReference>
<dbReference type="Pfam" id="PF00856">
    <property type="entry name" value="SET"/>
    <property type="match status" value="1"/>
</dbReference>
<dbReference type="InterPro" id="IPR001214">
    <property type="entry name" value="SET_dom"/>
</dbReference>
<evidence type="ECO:0000313" key="2">
    <source>
        <dbReference type="EMBL" id="KAK3058556.1"/>
    </source>
</evidence>
<dbReference type="PANTHER" id="PTHR47332">
    <property type="entry name" value="SET DOMAIN-CONTAINING PROTEIN 5"/>
    <property type="match status" value="1"/>
</dbReference>
<organism evidence="2 3">
    <name type="scientific">Extremus antarcticus</name>
    <dbReference type="NCBI Taxonomy" id="702011"/>
    <lineage>
        <taxon>Eukaryota</taxon>
        <taxon>Fungi</taxon>
        <taxon>Dikarya</taxon>
        <taxon>Ascomycota</taxon>
        <taxon>Pezizomycotina</taxon>
        <taxon>Dothideomycetes</taxon>
        <taxon>Dothideomycetidae</taxon>
        <taxon>Mycosphaerellales</taxon>
        <taxon>Extremaceae</taxon>
        <taxon>Extremus</taxon>
    </lineage>
</organism>
<dbReference type="AlphaFoldDB" id="A0AAJ0GJ66"/>
<gene>
    <name evidence="2" type="ORF">LTR09_000120</name>
</gene>
<keyword evidence="3" id="KW-1185">Reference proteome</keyword>
<reference evidence="2" key="1">
    <citation type="submission" date="2023-04" db="EMBL/GenBank/DDBJ databases">
        <title>Black Yeasts Isolated from many extreme environments.</title>
        <authorList>
            <person name="Coleine C."/>
            <person name="Stajich J.E."/>
            <person name="Selbmann L."/>
        </authorList>
    </citation>
    <scope>NUCLEOTIDE SEQUENCE</scope>
    <source>
        <strain evidence="2">CCFEE 5312</strain>
    </source>
</reference>
<protein>
    <recommendedName>
        <fullName evidence="1">SET domain-containing protein</fullName>
    </recommendedName>
</protein>
<dbReference type="Proteomes" id="UP001271007">
    <property type="component" value="Unassembled WGS sequence"/>
</dbReference>
<proteinExistence type="predicted"/>
<comment type="caution">
    <text evidence="2">The sequence shown here is derived from an EMBL/GenBank/DDBJ whole genome shotgun (WGS) entry which is preliminary data.</text>
</comment>
<feature type="domain" description="SET" evidence="1">
    <location>
        <begin position="52"/>
        <end position="226"/>
    </location>
</feature>
<dbReference type="EMBL" id="JAWDJX010000001">
    <property type="protein sequence ID" value="KAK3058556.1"/>
    <property type="molecule type" value="Genomic_DNA"/>
</dbReference>
<dbReference type="PROSITE" id="PS50280">
    <property type="entry name" value="SET"/>
    <property type="match status" value="1"/>
</dbReference>
<evidence type="ECO:0000313" key="3">
    <source>
        <dbReference type="Proteomes" id="UP001271007"/>
    </source>
</evidence>
<dbReference type="PANTHER" id="PTHR47332:SF4">
    <property type="entry name" value="SET DOMAIN-CONTAINING PROTEIN 5"/>
    <property type="match status" value="1"/>
</dbReference>
<dbReference type="CDD" id="cd20071">
    <property type="entry name" value="SET_SMYD"/>
    <property type="match status" value="1"/>
</dbReference>